<dbReference type="PANTHER" id="PTHR47506">
    <property type="entry name" value="TRANSCRIPTIONAL REGULATORY PROTEIN"/>
    <property type="match status" value="1"/>
</dbReference>
<feature type="DNA-binding region" description="H-T-H motif" evidence="4">
    <location>
        <begin position="28"/>
        <end position="47"/>
    </location>
</feature>
<dbReference type="GO" id="GO:0003677">
    <property type="term" value="F:DNA binding"/>
    <property type="evidence" value="ECO:0007669"/>
    <property type="project" value="UniProtKB-UniRule"/>
</dbReference>
<keyword evidence="7" id="KW-1185">Reference proteome</keyword>
<dbReference type="Pfam" id="PF00440">
    <property type="entry name" value="TetR_N"/>
    <property type="match status" value="1"/>
</dbReference>
<comment type="caution">
    <text evidence="6">The sequence shown here is derived from an EMBL/GenBank/DDBJ whole genome shotgun (WGS) entry which is preliminary data.</text>
</comment>
<evidence type="ECO:0000259" key="5">
    <source>
        <dbReference type="PROSITE" id="PS50977"/>
    </source>
</evidence>
<keyword evidence="3" id="KW-0804">Transcription</keyword>
<protein>
    <submittedName>
        <fullName evidence="6">TetR/AcrR family transcriptional regulator</fullName>
    </submittedName>
</protein>
<keyword evidence="2 4" id="KW-0238">DNA-binding</keyword>
<sequence>MGARESVRTRLLTAAAELFYAQGVGATGIDTITARAGVAKMSLYNNFASKADLVQAYLQNRLDEWQQQLTEALASASTPEERVLAVFDSYVGYAGLAYEWGFRGCGLLNAAAELSVGDPARAIVAFQKRKVERLFSEALEELAPQNPERVEDAAAHLSFVLEGAMARAGLDGDDTCLKTARRIAVSLLRDLRNGPAAE</sequence>
<evidence type="ECO:0000256" key="3">
    <source>
        <dbReference type="ARBA" id="ARBA00023163"/>
    </source>
</evidence>
<keyword evidence="1" id="KW-0805">Transcription regulation</keyword>
<name>A0A504U9N3_9HYPH</name>
<dbReference type="PRINTS" id="PR00455">
    <property type="entry name" value="HTHTETR"/>
</dbReference>
<reference evidence="6 7" key="1">
    <citation type="submission" date="2019-06" db="EMBL/GenBank/DDBJ databases">
        <title>Rhizobium sp. CL12 isolated from roots of soybean.</title>
        <authorList>
            <person name="Wang C."/>
        </authorList>
    </citation>
    <scope>NUCLEOTIDE SEQUENCE [LARGE SCALE GENOMIC DNA]</scope>
    <source>
        <strain evidence="6 7">CL12</strain>
    </source>
</reference>
<evidence type="ECO:0000313" key="6">
    <source>
        <dbReference type="EMBL" id="TPP11219.1"/>
    </source>
</evidence>
<dbReference type="SUPFAM" id="SSF48498">
    <property type="entry name" value="Tetracyclin repressor-like, C-terminal domain"/>
    <property type="match status" value="1"/>
</dbReference>
<dbReference type="InterPro" id="IPR036271">
    <property type="entry name" value="Tet_transcr_reg_TetR-rel_C_sf"/>
</dbReference>
<gene>
    <name evidence="6" type="ORF">FJQ55_10495</name>
</gene>
<evidence type="ECO:0000256" key="2">
    <source>
        <dbReference type="ARBA" id="ARBA00023125"/>
    </source>
</evidence>
<dbReference type="RefSeq" id="WP_140827747.1">
    <property type="nucleotide sequence ID" value="NZ_VFYP01000001.1"/>
</dbReference>
<feature type="domain" description="HTH tetR-type" evidence="5">
    <location>
        <begin position="5"/>
        <end position="65"/>
    </location>
</feature>
<dbReference type="SUPFAM" id="SSF46689">
    <property type="entry name" value="Homeodomain-like"/>
    <property type="match status" value="1"/>
</dbReference>
<dbReference type="EMBL" id="VFYP01000001">
    <property type="protein sequence ID" value="TPP11219.1"/>
    <property type="molecule type" value="Genomic_DNA"/>
</dbReference>
<dbReference type="InterPro" id="IPR001647">
    <property type="entry name" value="HTH_TetR"/>
</dbReference>
<dbReference type="InterPro" id="IPR009057">
    <property type="entry name" value="Homeodomain-like_sf"/>
</dbReference>
<proteinExistence type="predicted"/>
<evidence type="ECO:0000256" key="1">
    <source>
        <dbReference type="ARBA" id="ARBA00023015"/>
    </source>
</evidence>
<evidence type="ECO:0000313" key="7">
    <source>
        <dbReference type="Proteomes" id="UP000316429"/>
    </source>
</evidence>
<dbReference type="Proteomes" id="UP000316429">
    <property type="component" value="Unassembled WGS sequence"/>
</dbReference>
<dbReference type="AlphaFoldDB" id="A0A504U9N3"/>
<dbReference type="PANTHER" id="PTHR47506:SF1">
    <property type="entry name" value="HTH-TYPE TRANSCRIPTIONAL REGULATOR YJDC"/>
    <property type="match status" value="1"/>
</dbReference>
<dbReference type="PROSITE" id="PS50977">
    <property type="entry name" value="HTH_TETR_2"/>
    <property type="match status" value="1"/>
</dbReference>
<dbReference type="Gene3D" id="1.10.357.10">
    <property type="entry name" value="Tetracycline Repressor, domain 2"/>
    <property type="match status" value="1"/>
</dbReference>
<evidence type="ECO:0000256" key="4">
    <source>
        <dbReference type="PROSITE-ProRule" id="PRU00335"/>
    </source>
</evidence>
<organism evidence="6 7">
    <name type="scientific">Rhizobium glycinendophyticum</name>
    <dbReference type="NCBI Taxonomy" id="2589807"/>
    <lineage>
        <taxon>Bacteria</taxon>
        <taxon>Pseudomonadati</taxon>
        <taxon>Pseudomonadota</taxon>
        <taxon>Alphaproteobacteria</taxon>
        <taxon>Hyphomicrobiales</taxon>
        <taxon>Rhizobiaceae</taxon>
        <taxon>Rhizobium/Agrobacterium group</taxon>
        <taxon>Rhizobium</taxon>
    </lineage>
</organism>
<accession>A0A504U9N3</accession>
<dbReference type="OrthoDB" id="9787680at2"/>